<gene>
    <name evidence="3" type="ORF">A5821_000858</name>
</gene>
<keyword evidence="1" id="KW-1133">Transmembrane helix</keyword>
<keyword evidence="1" id="KW-0812">Transmembrane</keyword>
<name>A0AAQ3W7Z6_9ENTE</name>
<evidence type="ECO:0000259" key="2">
    <source>
        <dbReference type="Pfam" id="PF00144"/>
    </source>
</evidence>
<dbReference type="Gene3D" id="3.40.710.10">
    <property type="entry name" value="DD-peptidase/beta-lactamase superfamily"/>
    <property type="match status" value="1"/>
</dbReference>
<keyword evidence="1" id="KW-0472">Membrane</keyword>
<organism evidence="3 4">
    <name type="scientific">Candidatus Enterococcus palustris</name>
    <dbReference type="NCBI Taxonomy" id="1834189"/>
    <lineage>
        <taxon>Bacteria</taxon>
        <taxon>Bacillati</taxon>
        <taxon>Bacillota</taxon>
        <taxon>Bacilli</taxon>
        <taxon>Lactobacillales</taxon>
        <taxon>Enterococcaceae</taxon>
        <taxon>Enterococcus</taxon>
    </lineage>
</organism>
<reference evidence="3" key="2">
    <citation type="submission" date="2024-03" db="EMBL/GenBank/DDBJ databases">
        <title>The Genome Sequence of Enterococcus sp. DIV0205d.</title>
        <authorList>
            <consortium name="The Broad Institute Genomics Platform"/>
            <consortium name="The Broad Institute Microbial Omics Core"/>
            <consortium name="The Broad Institute Genomic Center for Infectious Diseases"/>
            <person name="Earl A."/>
            <person name="Manson A."/>
            <person name="Gilmore M."/>
            <person name="Schwartman J."/>
            <person name="Shea T."/>
            <person name="Abouelleil A."/>
            <person name="Cao P."/>
            <person name="Chapman S."/>
            <person name="Cusick C."/>
            <person name="Young S."/>
            <person name="Neafsey D."/>
            <person name="Nusbaum C."/>
            <person name="Birren B."/>
        </authorList>
    </citation>
    <scope>NUCLEOTIDE SEQUENCE</scope>
    <source>
        <strain evidence="3">7F3_DIV0205</strain>
    </source>
</reference>
<dbReference type="InterPro" id="IPR001466">
    <property type="entry name" value="Beta-lactam-related"/>
</dbReference>
<dbReference type="InterPro" id="IPR012338">
    <property type="entry name" value="Beta-lactam/transpept-like"/>
</dbReference>
<proteinExistence type="predicted"/>
<evidence type="ECO:0000313" key="4">
    <source>
        <dbReference type="Proteomes" id="UP000194948"/>
    </source>
</evidence>
<reference evidence="3" key="1">
    <citation type="submission" date="2017-05" db="EMBL/GenBank/DDBJ databases">
        <authorList>
            <consortium name="The Broad Institute Genomics Platform"/>
            <consortium name="The Broad Institute Genomic Center for Infectious Diseases"/>
            <person name="Earl A."/>
            <person name="Manson A."/>
            <person name="Schwartman J."/>
            <person name="Gilmore M."/>
            <person name="Abouelleil A."/>
            <person name="Cao P."/>
            <person name="Chapman S."/>
            <person name="Cusick C."/>
            <person name="Shea T."/>
            <person name="Young S."/>
            <person name="Neafsey D."/>
            <person name="Nusbaum C."/>
            <person name="Birren B."/>
        </authorList>
    </citation>
    <scope>NUCLEOTIDE SEQUENCE</scope>
    <source>
        <strain evidence="3">7F3_DIV0205</strain>
    </source>
</reference>
<dbReference type="SUPFAM" id="SSF56601">
    <property type="entry name" value="beta-lactamase/transpeptidase-like"/>
    <property type="match status" value="1"/>
</dbReference>
<dbReference type="EMBL" id="CP147244">
    <property type="protein sequence ID" value="WYJ99781.1"/>
    <property type="molecule type" value="Genomic_DNA"/>
</dbReference>
<dbReference type="Pfam" id="PF00144">
    <property type="entry name" value="Beta-lactamase"/>
    <property type="match status" value="1"/>
</dbReference>
<dbReference type="InterPro" id="IPR050491">
    <property type="entry name" value="AmpC-like"/>
</dbReference>
<protein>
    <recommendedName>
        <fullName evidence="2">Beta-lactamase-related domain-containing protein</fullName>
    </recommendedName>
</protein>
<sequence>MNKRWKLSILIGTFFLLLILVGNWFFDEENSLFGGESSQKQASNQEDNFSKADRQKNIDKIINETHFQGSVLLVNQDQIFYQQSYGYADAQEKRPNKIDGPFPIASLQKIITGSIVLELVKEGKVKLSTTLDTFYPDIDLSQAITIQQLLDHNSGIFMAEEEPELLLKDQDSQIENALTVMSVTSNKEFNYTNVNYTLLAGIISKLTGQPYEEVVRKRVIDKLSLTHTYFWDDVPKDVIIPRPYYYMGEDYQADPFPASEKLFSSLLGAGNMYMSTEDFWSFIQSLANGQLFEQTEYERLAGTKEEGYQAGIVYFGDLKYSEGNLGGYDTVIYGDQDNKNVVILFANQPADDGMRALSEELYDQLLEM</sequence>
<accession>A0AAQ3W7Z6</accession>
<feature type="transmembrane region" description="Helical" evidence="1">
    <location>
        <begin position="7"/>
        <end position="26"/>
    </location>
</feature>
<dbReference type="PANTHER" id="PTHR46825">
    <property type="entry name" value="D-ALANYL-D-ALANINE-CARBOXYPEPTIDASE/ENDOPEPTIDASE AMPH"/>
    <property type="match status" value="1"/>
</dbReference>
<evidence type="ECO:0000313" key="3">
    <source>
        <dbReference type="EMBL" id="WYJ99781.1"/>
    </source>
</evidence>
<dbReference type="PANTHER" id="PTHR46825:SF9">
    <property type="entry name" value="BETA-LACTAMASE-RELATED DOMAIN-CONTAINING PROTEIN"/>
    <property type="match status" value="1"/>
</dbReference>
<dbReference type="RefSeq" id="WP_086313381.1">
    <property type="nucleotide sequence ID" value="NZ_CP147244.1"/>
</dbReference>
<dbReference type="Proteomes" id="UP000194948">
    <property type="component" value="Chromosome"/>
</dbReference>
<dbReference type="AlphaFoldDB" id="A0AAQ3W7Z6"/>
<keyword evidence="4" id="KW-1185">Reference proteome</keyword>
<evidence type="ECO:0000256" key="1">
    <source>
        <dbReference type="SAM" id="Phobius"/>
    </source>
</evidence>
<feature type="domain" description="Beta-lactamase-related" evidence="2">
    <location>
        <begin position="64"/>
        <end position="355"/>
    </location>
</feature>